<dbReference type="Gene3D" id="3.40.525.10">
    <property type="entry name" value="CRAL-TRIO lipid binding domain"/>
    <property type="match status" value="1"/>
</dbReference>
<dbReference type="Pfam" id="PF13716">
    <property type="entry name" value="CRAL_TRIO_2"/>
    <property type="match status" value="1"/>
</dbReference>
<dbReference type="AlphaFoldDB" id="A0A2R2MK50"/>
<evidence type="ECO:0000259" key="1">
    <source>
        <dbReference type="PROSITE" id="PS50191"/>
    </source>
</evidence>
<dbReference type="RefSeq" id="XP_023930603.1">
    <property type="nucleotide sequence ID" value="XM_024074835.1"/>
</dbReference>
<feature type="domain" description="CRAL-TRIO" evidence="1">
    <location>
        <begin position="1"/>
        <end position="118"/>
    </location>
</feature>
<evidence type="ECO:0000313" key="4">
    <source>
        <dbReference type="RefSeq" id="XP_023930604.1"/>
    </source>
</evidence>
<reference evidence="3 4" key="1">
    <citation type="submission" date="2025-04" db="UniProtKB">
        <authorList>
            <consortium name="RefSeq"/>
        </authorList>
    </citation>
    <scope>IDENTIFICATION</scope>
    <source>
        <tissue evidence="3 4">Gonads</tissue>
    </source>
</reference>
<dbReference type="PROSITE" id="PS50191">
    <property type="entry name" value="CRAL_TRIO"/>
    <property type="match status" value="1"/>
</dbReference>
<dbReference type="GO" id="GO:0005737">
    <property type="term" value="C:cytoplasm"/>
    <property type="evidence" value="ECO:0007669"/>
    <property type="project" value="TreeGrafter"/>
</dbReference>
<dbReference type="PANTHER" id="PTHR45808:SF2">
    <property type="entry name" value="RHO GTPASE-ACTIVATING PROTEIN 68F"/>
    <property type="match status" value="1"/>
</dbReference>
<name>A0A2R2MK50_LINAN</name>
<dbReference type="RefSeq" id="XP_023930604.1">
    <property type="nucleotide sequence ID" value="XM_024074836.1"/>
</dbReference>
<protein>
    <submittedName>
        <fullName evidence="3">Protein prune homolog 2-like isoform X3</fullName>
    </submittedName>
    <submittedName>
        <fullName evidence="4">Protein prune homolog 2-like isoform X4</fullName>
    </submittedName>
</protein>
<keyword evidence="2" id="KW-1185">Reference proteome</keyword>
<gene>
    <name evidence="3 4" type="primary">LOC112041498</name>
</gene>
<proteinExistence type="predicted"/>
<dbReference type="PANTHER" id="PTHR45808">
    <property type="entry name" value="RHO GTPASE-ACTIVATING PROTEIN 68F"/>
    <property type="match status" value="1"/>
</dbReference>
<dbReference type="GO" id="GO:0007264">
    <property type="term" value="P:small GTPase-mediated signal transduction"/>
    <property type="evidence" value="ECO:0007669"/>
    <property type="project" value="TreeGrafter"/>
</dbReference>
<evidence type="ECO:0000313" key="3">
    <source>
        <dbReference type="RefSeq" id="XP_023930603.1"/>
    </source>
</evidence>
<organism evidence="2 4">
    <name type="scientific">Lingula anatina</name>
    <name type="common">Brachiopod</name>
    <name type="synonym">Lingula unguis</name>
    <dbReference type="NCBI Taxonomy" id="7574"/>
    <lineage>
        <taxon>Eukaryota</taxon>
        <taxon>Metazoa</taxon>
        <taxon>Spiralia</taxon>
        <taxon>Lophotrochozoa</taxon>
        <taxon>Brachiopoda</taxon>
        <taxon>Linguliformea</taxon>
        <taxon>Lingulata</taxon>
        <taxon>Lingulida</taxon>
        <taxon>Linguloidea</taxon>
        <taxon>Lingulidae</taxon>
        <taxon>Lingula</taxon>
    </lineage>
</organism>
<evidence type="ECO:0000313" key="2">
    <source>
        <dbReference type="Proteomes" id="UP000085678"/>
    </source>
</evidence>
<dbReference type="OrthoDB" id="19923at2759"/>
<sequence length="125" mass="14863">MDNLFLYVVSTLELLVAEDYMIVYFHGATPKNRMPSLGWLKRCYQMIDRRLRKNLKKLLLVHPTLWLRTVVFLTKPFISSKFYAKLQYIHTISDLSKHIPMEYVHIPEQIVKVDKVLAAKKQTRK</sequence>
<dbReference type="SUPFAM" id="SSF52087">
    <property type="entry name" value="CRAL/TRIO domain"/>
    <property type="match status" value="1"/>
</dbReference>
<accession>A0A2R2MK50</accession>
<dbReference type="InterPro" id="IPR036865">
    <property type="entry name" value="CRAL-TRIO_dom_sf"/>
</dbReference>
<dbReference type="Proteomes" id="UP000085678">
    <property type="component" value="Unplaced"/>
</dbReference>
<dbReference type="CDD" id="cd00170">
    <property type="entry name" value="SEC14"/>
    <property type="match status" value="1"/>
</dbReference>
<dbReference type="InterPro" id="IPR001251">
    <property type="entry name" value="CRAL-TRIO_dom"/>
</dbReference>
<dbReference type="GeneID" id="112041498"/>
<dbReference type="GO" id="GO:0005096">
    <property type="term" value="F:GTPase activator activity"/>
    <property type="evidence" value="ECO:0007669"/>
    <property type="project" value="TreeGrafter"/>
</dbReference>